<dbReference type="Proteomes" id="UP001231166">
    <property type="component" value="Plasmid pRho-VOC14-L"/>
</dbReference>
<keyword evidence="4" id="KW-0686">Riboflavin biosynthesis</keyword>
<comment type="function">
    <text evidence="1">Catalyzes the conversion of D-ribulose 5-phosphate to formate and 3,4-dihydroxy-2-butanone 4-phosphate.</text>
</comment>
<dbReference type="InterPro" id="IPR017945">
    <property type="entry name" value="DHBP_synth_RibB-like_a/b_dom"/>
</dbReference>
<evidence type="ECO:0000313" key="10">
    <source>
        <dbReference type="Proteomes" id="UP001231166"/>
    </source>
</evidence>
<dbReference type="Gene3D" id="3.90.870.10">
    <property type="entry name" value="DHBP synthase"/>
    <property type="match status" value="1"/>
</dbReference>
<evidence type="ECO:0000313" key="6">
    <source>
        <dbReference type="EMBL" id="MCZ4588792.1"/>
    </source>
</evidence>
<dbReference type="EMBL" id="CP130956">
    <property type="protein sequence ID" value="WLF52372.1"/>
    <property type="molecule type" value="Genomic_DNA"/>
</dbReference>
<evidence type="ECO:0000313" key="9">
    <source>
        <dbReference type="Proteomes" id="UP001066327"/>
    </source>
</evidence>
<evidence type="ECO:0000256" key="1">
    <source>
        <dbReference type="ARBA" id="ARBA00002284"/>
    </source>
</evidence>
<dbReference type="InterPro" id="IPR000422">
    <property type="entry name" value="DHBP_synthase_RibB"/>
</dbReference>
<evidence type="ECO:0000313" key="7">
    <source>
        <dbReference type="EMBL" id="WLF51831.1"/>
    </source>
</evidence>
<reference evidence="6" key="1">
    <citation type="submission" date="2022-12" db="EMBL/GenBank/DDBJ databases">
        <authorList>
            <person name="Krivoruchko A.V."/>
            <person name="Elkin A."/>
        </authorList>
    </citation>
    <scope>NUCLEOTIDE SEQUENCE</scope>
    <source>
        <strain evidence="6">IEGM 249</strain>
    </source>
</reference>
<proteinExistence type="predicted"/>
<dbReference type="EMBL" id="JAPWIS010000025">
    <property type="protein sequence ID" value="MCZ4588792.1"/>
    <property type="molecule type" value="Genomic_DNA"/>
</dbReference>
<geneLocation type="plasmid" evidence="8 10">
    <name>pRho-VOC14-L</name>
</geneLocation>
<dbReference type="EMBL" id="CP130956">
    <property type="protein sequence ID" value="WLF51831.1"/>
    <property type="molecule type" value="Genomic_DNA"/>
</dbReference>
<dbReference type="SUPFAM" id="SSF55821">
    <property type="entry name" value="YrdC/RibB"/>
    <property type="match status" value="1"/>
</dbReference>
<name>A0AAX3YVN3_RHOOP</name>
<evidence type="ECO:0000256" key="5">
    <source>
        <dbReference type="ARBA" id="ARBA00022723"/>
    </source>
</evidence>
<protein>
    <recommendedName>
        <fullName evidence="3">3,4-dihydroxy-2-butanone-4-phosphate synthase</fullName>
        <ecNumber evidence="3">4.1.99.12</ecNumber>
    </recommendedName>
</protein>
<evidence type="ECO:0000313" key="8">
    <source>
        <dbReference type="EMBL" id="WLF52372.1"/>
    </source>
</evidence>
<dbReference type="Pfam" id="PF00926">
    <property type="entry name" value="DHBP_synthase"/>
    <property type="match status" value="1"/>
</dbReference>
<dbReference type="RefSeq" id="WP_269592335.1">
    <property type="nucleotide sequence ID" value="NZ_CP130956.1"/>
</dbReference>
<dbReference type="AlphaFoldDB" id="A0AAX3YVN3"/>
<accession>A0AAX3YVN3</accession>
<dbReference type="GO" id="GO:0046872">
    <property type="term" value="F:metal ion binding"/>
    <property type="evidence" value="ECO:0007669"/>
    <property type="project" value="UniProtKB-KW"/>
</dbReference>
<keyword evidence="8" id="KW-0456">Lyase</keyword>
<organism evidence="8 10">
    <name type="scientific">Rhodococcus opacus</name>
    <name type="common">Nocardia opaca</name>
    <dbReference type="NCBI Taxonomy" id="37919"/>
    <lineage>
        <taxon>Bacteria</taxon>
        <taxon>Bacillati</taxon>
        <taxon>Actinomycetota</taxon>
        <taxon>Actinomycetes</taxon>
        <taxon>Mycobacteriales</taxon>
        <taxon>Nocardiaceae</taxon>
        <taxon>Rhodococcus</taxon>
    </lineage>
</organism>
<dbReference type="GO" id="GO:0005829">
    <property type="term" value="C:cytosol"/>
    <property type="evidence" value="ECO:0007669"/>
    <property type="project" value="TreeGrafter"/>
</dbReference>
<comment type="pathway">
    <text evidence="2">Cofactor biosynthesis; riboflavin biosynthesis; 2-hydroxy-3-oxobutyl phosphate from D-ribulose 5-phosphate: step 1/1.</text>
</comment>
<gene>
    <name evidence="6" type="ORF">O4328_34960</name>
    <name evidence="7" type="ORF">Q5707_40875</name>
    <name evidence="8" type="ORF">Q5707_44120</name>
</gene>
<dbReference type="GO" id="GO:0009231">
    <property type="term" value="P:riboflavin biosynthetic process"/>
    <property type="evidence" value="ECO:0007669"/>
    <property type="project" value="UniProtKB-KW"/>
</dbReference>
<evidence type="ECO:0000256" key="2">
    <source>
        <dbReference type="ARBA" id="ARBA00004904"/>
    </source>
</evidence>
<evidence type="ECO:0000256" key="4">
    <source>
        <dbReference type="ARBA" id="ARBA00022619"/>
    </source>
</evidence>
<reference evidence="8" key="2">
    <citation type="submission" date="2023-07" db="EMBL/GenBank/DDBJ databases">
        <title>Genomic analysis of Rhodococcus opacus VOC-14 with glycol ethers degradation activity.</title>
        <authorList>
            <person name="Narkevich D.A."/>
            <person name="Hlushen A.M."/>
            <person name="Akhremchuk A.E."/>
            <person name="Sikolenko M.A."/>
            <person name="Valentovich L.N."/>
        </authorList>
    </citation>
    <scope>NUCLEOTIDE SEQUENCE</scope>
    <source>
        <strain evidence="8">VOC-14</strain>
        <plasmid evidence="8">pRho-VOC14-L</plasmid>
    </source>
</reference>
<dbReference type="GO" id="GO:0008686">
    <property type="term" value="F:3,4-dihydroxy-2-butanone-4-phosphate synthase activity"/>
    <property type="evidence" value="ECO:0007669"/>
    <property type="project" value="UniProtKB-EC"/>
</dbReference>
<dbReference type="PANTHER" id="PTHR21327">
    <property type="entry name" value="GTP CYCLOHYDROLASE II-RELATED"/>
    <property type="match status" value="1"/>
</dbReference>
<dbReference type="EC" id="4.1.99.12" evidence="3"/>
<dbReference type="Proteomes" id="UP001066327">
    <property type="component" value="Unassembled WGS sequence"/>
</dbReference>
<dbReference type="PANTHER" id="PTHR21327:SF18">
    <property type="entry name" value="3,4-DIHYDROXY-2-BUTANONE 4-PHOSPHATE SYNTHASE"/>
    <property type="match status" value="1"/>
</dbReference>
<dbReference type="GO" id="GO:0003935">
    <property type="term" value="F:GTP cyclohydrolase II activity"/>
    <property type="evidence" value="ECO:0007669"/>
    <property type="project" value="TreeGrafter"/>
</dbReference>
<keyword evidence="5" id="KW-0479">Metal-binding</keyword>
<keyword evidence="8" id="KW-0614">Plasmid</keyword>
<sequence>MADIAAGKSIVLFDPACGEASLVVAAEFATTESLAFMIRHTSGFVKVAVPEEDCVRLQLPQMWQLVAPVVSSIPAVTVDAAEGIGTGISAADRAHTIRTIADPRTVPSGLSRPGHVAPVIARNAGSGIAETIVRLVQAASMRPMAAMCELVSPIDATRMASEGEVSDFARDHALTYLSVSDVAMRVH</sequence>
<evidence type="ECO:0000256" key="3">
    <source>
        <dbReference type="ARBA" id="ARBA00012153"/>
    </source>
</evidence>
<keyword evidence="9" id="KW-1185">Reference proteome</keyword>